<dbReference type="AlphaFoldDB" id="A0A6A5WDE1"/>
<evidence type="ECO:0000313" key="2">
    <source>
        <dbReference type="EMBL" id="KAF1999903.1"/>
    </source>
</evidence>
<evidence type="ECO:0000313" key="3">
    <source>
        <dbReference type="Proteomes" id="UP000799779"/>
    </source>
</evidence>
<keyword evidence="3" id="KW-1185">Reference proteome</keyword>
<dbReference type="GO" id="GO:0006950">
    <property type="term" value="P:response to stress"/>
    <property type="evidence" value="ECO:0007669"/>
    <property type="project" value="UniProtKB-ARBA"/>
</dbReference>
<feature type="domain" description="SprT-like" evidence="1">
    <location>
        <begin position="109"/>
        <end position="221"/>
    </location>
</feature>
<name>A0A6A5WDE1_9PLEO</name>
<dbReference type="OrthoDB" id="5236983at2759"/>
<dbReference type="EMBL" id="ML977592">
    <property type="protein sequence ID" value="KAF1999903.1"/>
    <property type="molecule type" value="Genomic_DNA"/>
</dbReference>
<protein>
    <recommendedName>
        <fullName evidence="1">SprT-like domain-containing protein</fullName>
    </recommendedName>
</protein>
<accession>A0A6A5WDE1</accession>
<gene>
    <name evidence="2" type="ORF">P154DRAFT_535145</name>
</gene>
<organism evidence="2 3">
    <name type="scientific">Amniculicola lignicola CBS 123094</name>
    <dbReference type="NCBI Taxonomy" id="1392246"/>
    <lineage>
        <taxon>Eukaryota</taxon>
        <taxon>Fungi</taxon>
        <taxon>Dikarya</taxon>
        <taxon>Ascomycota</taxon>
        <taxon>Pezizomycotina</taxon>
        <taxon>Dothideomycetes</taxon>
        <taxon>Pleosporomycetidae</taxon>
        <taxon>Pleosporales</taxon>
        <taxon>Amniculicolaceae</taxon>
        <taxon>Amniculicola</taxon>
    </lineage>
</organism>
<dbReference type="Pfam" id="PF10263">
    <property type="entry name" value="SprT-like"/>
    <property type="match status" value="1"/>
</dbReference>
<evidence type="ECO:0000259" key="1">
    <source>
        <dbReference type="Pfam" id="PF10263"/>
    </source>
</evidence>
<sequence length="592" mass="67057">MTFDPSASLIPYCNRTAVGFPHYPVGSDSEPEPYYAPRNIPRPISSTFQRLRNERLKCERNLGWNLDFAVAFVINHLEESPDVAESLKSLRISAAKFCGAGHPLELAHRAFNRLDQILFAGHLRDAVFLDLGNLGTHVSGVTSSHGQGPNPRVRRISIVLNANLLQRTDSKNILATLIHHMIHAYFLVACGRQDDRIKEEYYNRLAHGLHYGKVMNAIKKVSGHYGRPFPLGFGHNLLGRYYNEYHPSPPRHRQKHYRSQCYCDVDPISEPDINEWYEGVCKPMLEHPDFVQKPAVWVYNSRRGDLEEILREESTPSPDAVEFILTDKAVQVPGDKIDNYLSIRKAFDRAGSRLLKVHEDIRPETFLALLELLHTDNYSPDIQPVVGSGRKGPPVIRPMHTESPVPYLLTDIRMFKLGDLMGFEDVKALAIHRMKAQTTTNEDPISFLRELYVGGEPAPDLREWACKFLVRMPDDDDAGLGLGLGLNSANGAMGNGGSGLSNEPPNLVKLQEDMGFKARFYQLVEQSGALAFDVLKAREEIWRVVRGRVWDRRRRLGRGALGREGEGEEGLGWEWVWELAWGWAWVWGVQDI</sequence>
<dbReference type="InterPro" id="IPR006640">
    <property type="entry name" value="SprT-like_domain"/>
</dbReference>
<proteinExistence type="predicted"/>
<dbReference type="Proteomes" id="UP000799779">
    <property type="component" value="Unassembled WGS sequence"/>
</dbReference>
<reference evidence="2" key="1">
    <citation type="journal article" date="2020" name="Stud. Mycol.">
        <title>101 Dothideomycetes genomes: a test case for predicting lifestyles and emergence of pathogens.</title>
        <authorList>
            <person name="Haridas S."/>
            <person name="Albert R."/>
            <person name="Binder M."/>
            <person name="Bloem J."/>
            <person name="Labutti K."/>
            <person name="Salamov A."/>
            <person name="Andreopoulos B."/>
            <person name="Baker S."/>
            <person name="Barry K."/>
            <person name="Bills G."/>
            <person name="Bluhm B."/>
            <person name="Cannon C."/>
            <person name="Castanera R."/>
            <person name="Culley D."/>
            <person name="Daum C."/>
            <person name="Ezra D."/>
            <person name="Gonzalez J."/>
            <person name="Henrissat B."/>
            <person name="Kuo A."/>
            <person name="Liang C."/>
            <person name="Lipzen A."/>
            <person name="Lutzoni F."/>
            <person name="Magnuson J."/>
            <person name="Mondo S."/>
            <person name="Nolan M."/>
            <person name="Ohm R."/>
            <person name="Pangilinan J."/>
            <person name="Park H.-J."/>
            <person name="Ramirez L."/>
            <person name="Alfaro M."/>
            <person name="Sun H."/>
            <person name="Tritt A."/>
            <person name="Yoshinaga Y."/>
            <person name="Zwiers L.-H."/>
            <person name="Turgeon B."/>
            <person name="Goodwin S."/>
            <person name="Spatafora J."/>
            <person name="Crous P."/>
            <person name="Grigoriev I."/>
        </authorList>
    </citation>
    <scope>NUCLEOTIDE SEQUENCE</scope>
    <source>
        <strain evidence="2">CBS 123094</strain>
    </source>
</reference>